<dbReference type="Gene3D" id="3.90.1170.10">
    <property type="entry name" value="Ribosomal protein L10e/L16"/>
    <property type="match status" value="1"/>
</dbReference>
<evidence type="ECO:0000256" key="3">
    <source>
        <dbReference type="ARBA" id="ARBA00023274"/>
    </source>
</evidence>
<dbReference type="RefSeq" id="YP_007890488.1">
    <property type="nucleotide sequence ID" value="NC_021124.1"/>
</dbReference>
<dbReference type="FunFam" id="3.90.1170.10:FF:000001">
    <property type="entry name" value="50S ribosomal protein L16"/>
    <property type="match status" value="1"/>
</dbReference>
<evidence type="ECO:0000256" key="2">
    <source>
        <dbReference type="ARBA" id="ARBA00022980"/>
    </source>
</evidence>
<dbReference type="InterPro" id="IPR020798">
    <property type="entry name" value="Ribosomal_uL16_CS"/>
</dbReference>
<accession>M4Q988</accession>
<dbReference type="InterPro" id="IPR000114">
    <property type="entry name" value="Ribosomal_uL16_bact-type"/>
</dbReference>
<dbReference type="GeneID" id="15332823"/>
<name>M4Q988_ANDGO</name>
<geneLocation type="mitochondrion" evidence="5"/>
<evidence type="ECO:0000256" key="1">
    <source>
        <dbReference type="ARBA" id="ARBA00008931"/>
    </source>
</evidence>
<protein>
    <submittedName>
        <fullName evidence="5">Ribosomal protein L16</fullName>
    </submittedName>
</protein>
<organism evidence="5">
    <name type="scientific">Andalucia godoyi</name>
    <name type="common">Flagellate</name>
    <dbReference type="NCBI Taxonomy" id="505711"/>
    <lineage>
        <taxon>Eukaryota</taxon>
        <taxon>Discoba</taxon>
        <taxon>Jakobida</taxon>
        <taxon>Andalucina</taxon>
        <taxon>Andaluciidae</taxon>
        <taxon>Andalucia</taxon>
    </lineage>
</organism>
<dbReference type="HAMAP" id="MF_01342">
    <property type="entry name" value="Ribosomal_uL16"/>
    <property type="match status" value="1"/>
</dbReference>
<dbReference type="GO" id="GO:0019843">
    <property type="term" value="F:rRNA binding"/>
    <property type="evidence" value="ECO:0007669"/>
    <property type="project" value="InterPro"/>
</dbReference>
<keyword evidence="3 4" id="KW-0687">Ribonucleoprotein</keyword>
<keyword evidence="2 4" id="KW-0689">Ribosomal protein</keyword>
<dbReference type="NCBIfam" id="TIGR01164">
    <property type="entry name" value="rplP_bact"/>
    <property type="match status" value="1"/>
</dbReference>
<dbReference type="Pfam" id="PF00252">
    <property type="entry name" value="Ribosomal_L16"/>
    <property type="match status" value="1"/>
</dbReference>
<dbReference type="PANTHER" id="PTHR12220:SF13">
    <property type="entry name" value="LARGE RIBOSOMAL SUBUNIT PROTEIN UL16M"/>
    <property type="match status" value="1"/>
</dbReference>
<evidence type="ECO:0000313" key="5">
    <source>
        <dbReference type="EMBL" id="AGH23982.1"/>
    </source>
</evidence>
<dbReference type="GO" id="GO:0022625">
    <property type="term" value="C:cytosolic large ribosomal subunit"/>
    <property type="evidence" value="ECO:0007669"/>
    <property type="project" value="TreeGrafter"/>
</dbReference>
<dbReference type="AlphaFoldDB" id="M4Q988"/>
<keyword evidence="5" id="KW-0496">Mitochondrion</keyword>
<dbReference type="EMBL" id="KC353352">
    <property type="protein sequence ID" value="AGH23982.1"/>
    <property type="molecule type" value="Genomic_DNA"/>
</dbReference>
<dbReference type="InterPro" id="IPR047873">
    <property type="entry name" value="Ribosomal_uL16"/>
</dbReference>
<dbReference type="PROSITE" id="PS00586">
    <property type="entry name" value="RIBOSOMAL_L16_1"/>
    <property type="match status" value="1"/>
</dbReference>
<proteinExistence type="inferred from homology"/>
<dbReference type="PROSITE" id="PS00701">
    <property type="entry name" value="RIBOSOMAL_L16_2"/>
    <property type="match status" value="1"/>
</dbReference>
<dbReference type="PRINTS" id="PR00060">
    <property type="entry name" value="RIBOSOMALL16"/>
</dbReference>
<dbReference type="SUPFAM" id="SSF54686">
    <property type="entry name" value="Ribosomal protein L16p/L10e"/>
    <property type="match status" value="1"/>
</dbReference>
<reference evidence="5" key="1">
    <citation type="journal article" date="2013" name="Genome Biol. Evol.">
        <title>Strikingly bacteria-like and gene-rich mitochondrial genomes throughout jakobid protists.</title>
        <authorList>
            <person name="Burger G."/>
            <person name="Gray M.W."/>
            <person name="Forget L."/>
            <person name="Lang B.F."/>
        </authorList>
    </citation>
    <scope>NUCLEOTIDE SEQUENCE</scope>
    <source>
        <strain evidence="5">ATCC PRA-185</strain>
    </source>
</reference>
<dbReference type="CDD" id="cd01433">
    <property type="entry name" value="Ribosomal_L16_L10e"/>
    <property type="match status" value="1"/>
</dbReference>
<dbReference type="PANTHER" id="PTHR12220">
    <property type="entry name" value="50S/60S RIBOSOMAL PROTEIN L16"/>
    <property type="match status" value="1"/>
</dbReference>
<evidence type="ECO:0000256" key="4">
    <source>
        <dbReference type="RuleBase" id="RU004413"/>
    </source>
</evidence>
<sequence length="142" mass="15799">MLSPKKTKYRKAHKGRIGGIQANGGVLHFGTYGIMAEEPARITARQIEACRIAISRKMRRIGKLWIRIFPDIPVSAKPAEVRMGKGKGSVEYWMCRVKAGKVLFEIDGVPAELARTALEAGASKLPISIKQITVEKKERREV</sequence>
<dbReference type="GO" id="GO:0003735">
    <property type="term" value="F:structural constituent of ribosome"/>
    <property type="evidence" value="ECO:0007669"/>
    <property type="project" value="InterPro"/>
</dbReference>
<gene>
    <name evidence="5" type="primary">rpl16</name>
</gene>
<dbReference type="InterPro" id="IPR016180">
    <property type="entry name" value="Ribosomal_uL16_dom"/>
</dbReference>
<dbReference type="GO" id="GO:0006412">
    <property type="term" value="P:translation"/>
    <property type="evidence" value="ECO:0007669"/>
    <property type="project" value="InterPro"/>
</dbReference>
<dbReference type="InterPro" id="IPR036920">
    <property type="entry name" value="Ribosomal_uL16_sf"/>
</dbReference>
<comment type="similarity">
    <text evidence="1 4">Belongs to the universal ribosomal protein uL16 family.</text>
</comment>